<proteinExistence type="predicted"/>
<feature type="chain" id="PRO_5035798394" evidence="1">
    <location>
        <begin position="21"/>
        <end position="95"/>
    </location>
</feature>
<dbReference type="EMBL" id="CADEPM010000003">
    <property type="protein sequence ID" value="CAB3403079.1"/>
    <property type="molecule type" value="Genomic_DNA"/>
</dbReference>
<comment type="caution">
    <text evidence="2">The sequence shown here is derived from an EMBL/GenBank/DDBJ whole genome shotgun (WGS) entry which is preliminary data.</text>
</comment>
<sequence length="95" mass="10183">MGGFSTLIVLIALLAAVASGLPANPYRDLGSNCSKKGIAEFCQAENLFCLRSACSQCILRDPFNPFASFCNRLSSCVCSISNDIECEQKISATCY</sequence>
<evidence type="ECO:0000313" key="2">
    <source>
        <dbReference type="EMBL" id="CAB3403079.1"/>
    </source>
</evidence>
<gene>
    <name evidence="2" type="ORF">CBOVIS_LOCUS5599</name>
</gene>
<protein>
    <submittedName>
        <fullName evidence="2">Uncharacterized protein</fullName>
    </submittedName>
</protein>
<dbReference type="OrthoDB" id="5774008at2759"/>
<feature type="signal peptide" evidence="1">
    <location>
        <begin position="1"/>
        <end position="20"/>
    </location>
</feature>
<accession>A0A8S1EP47</accession>
<name>A0A8S1EP47_9PELO</name>
<reference evidence="2 3" key="1">
    <citation type="submission" date="2020-04" db="EMBL/GenBank/DDBJ databases">
        <authorList>
            <person name="Laetsch R D."/>
            <person name="Stevens L."/>
            <person name="Kumar S."/>
            <person name="Blaxter L. M."/>
        </authorList>
    </citation>
    <scope>NUCLEOTIDE SEQUENCE [LARGE SCALE GENOMIC DNA]</scope>
</reference>
<dbReference type="AlphaFoldDB" id="A0A8S1EP47"/>
<dbReference type="Proteomes" id="UP000494206">
    <property type="component" value="Unassembled WGS sequence"/>
</dbReference>
<keyword evidence="3" id="KW-1185">Reference proteome</keyword>
<evidence type="ECO:0000313" key="3">
    <source>
        <dbReference type="Proteomes" id="UP000494206"/>
    </source>
</evidence>
<keyword evidence="1" id="KW-0732">Signal</keyword>
<evidence type="ECO:0000256" key="1">
    <source>
        <dbReference type="SAM" id="SignalP"/>
    </source>
</evidence>
<organism evidence="2 3">
    <name type="scientific">Caenorhabditis bovis</name>
    <dbReference type="NCBI Taxonomy" id="2654633"/>
    <lineage>
        <taxon>Eukaryota</taxon>
        <taxon>Metazoa</taxon>
        <taxon>Ecdysozoa</taxon>
        <taxon>Nematoda</taxon>
        <taxon>Chromadorea</taxon>
        <taxon>Rhabditida</taxon>
        <taxon>Rhabditina</taxon>
        <taxon>Rhabditomorpha</taxon>
        <taxon>Rhabditoidea</taxon>
        <taxon>Rhabditidae</taxon>
        <taxon>Peloderinae</taxon>
        <taxon>Caenorhabditis</taxon>
    </lineage>
</organism>